<accession>A0A396JUY2</accession>
<dbReference type="Proteomes" id="UP000265566">
    <property type="component" value="Chromosome 1"/>
</dbReference>
<sequence length="54" mass="6469">MALKFVGPRKCLIRNQRKETNHLCYKRRRYTTRKVFNNVLVNHGLALRDYGFGD</sequence>
<dbReference type="Gramene" id="rna6246">
    <property type="protein sequence ID" value="RHN82120.1"/>
    <property type="gene ID" value="gene6246"/>
</dbReference>
<dbReference type="AlphaFoldDB" id="A0A396JUY2"/>
<name>A0A396JUY2_MEDTR</name>
<gene>
    <name evidence="1" type="ORF">MtrunA17_Chr1g0206441</name>
</gene>
<proteinExistence type="predicted"/>
<protein>
    <submittedName>
        <fullName evidence="1">Uncharacterized protein</fullName>
    </submittedName>
</protein>
<reference evidence="1" key="1">
    <citation type="journal article" date="2018" name="Nat. Plants">
        <title>Whole-genome landscape of Medicago truncatula symbiotic genes.</title>
        <authorList>
            <person name="Pecrix Y."/>
            <person name="Gamas P."/>
            <person name="Carrere S."/>
        </authorList>
    </citation>
    <scope>NUCLEOTIDE SEQUENCE</scope>
    <source>
        <tissue evidence="1">Leaves</tissue>
    </source>
</reference>
<evidence type="ECO:0000313" key="1">
    <source>
        <dbReference type="EMBL" id="RHN82120.1"/>
    </source>
</evidence>
<organism evidence="1">
    <name type="scientific">Medicago truncatula</name>
    <name type="common">Barrel medic</name>
    <name type="synonym">Medicago tribuloides</name>
    <dbReference type="NCBI Taxonomy" id="3880"/>
    <lineage>
        <taxon>Eukaryota</taxon>
        <taxon>Viridiplantae</taxon>
        <taxon>Streptophyta</taxon>
        <taxon>Embryophyta</taxon>
        <taxon>Tracheophyta</taxon>
        <taxon>Spermatophyta</taxon>
        <taxon>Magnoliopsida</taxon>
        <taxon>eudicotyledons</taxon>
        <taxon>Gunneridae</taxon>
        <taxon>Pentapetalae</taxon>
        <taxon>rosids</taxon>
        <taxon>fabids</taxon>
        <taxon>Fabales</taxon>
        <taxon>Fabaceae</taxon>
        <taxon>Papilionoideae</taxon>
        <taxon>50 kb inversion clade</taxon>
        <taxon>NPAAA clade</taxon>
        <taxon>Hologalegina</taxon>
        <taxon>IRL clade</taxon>
        <taxon>Trifolieae</taxon>
        <taxon>Medicago</taxon>
    </lineage>
</organism>
<dbReference type="EMBL" id="PSQE01000001">
    <property type="protein sequence ID" value="RHN82120.1"/>
    <property type="molecule type" value="Genomic_DNA"/>
</dbReference>
<comment type="caution">
    <text evidence="1">The sequence shown here is derived from an EMBL/GenBank/DDBJ whole genome shotgun (WGS) entry which is preliminary data.</text>
</comment>